<name>A0ABS7EAZ5_9GAMM</name>
<dbReference type="Proteomes" id="UP001166251">
    <property type="component" value="Unassembled WGS sequence"/>
</dbReference>
<reference evidence="1" key="1">
    <citation type="submission" date="2021-07" db="EMBL/GenBank/DDBJ databases">
        <title>Neiella marina sp. nov., isolated from the intestinal content of sea cucumber Apostichopus japonicus.</title>
        <authorList>
            <person name="Bai X."/>
        </authorList>
    </citation>
    <scope>NUCLEOTIDE SEQUENCE</scope>
    <source>
        <strain evidence="1">126</strain>
    </source>
</reference>
<accession>A0ABS7EAZ5</accession>
<organism evidence="1 2">
    <name type="scientific">Neiella holothuriorum</name>
    <dbReference type="NCBI Taxonomy" id="2870530"/>
    <lineage>
        <taxon>Bacteria</taxon>
        <taxon>Pseudomonadati</taxon>
        <taxon>Pseudomonadota</taxon>
        <taxon>Gammaproteobacteria</taxon>
        <taxon>Alteromonadales</taxon>
        <taxon>Echinimonadaceae</taxon>
        <taxon>Neiella</taxon>
    </lineage>
</organism>
<sequence>MESLSELMAYFEIGCDSSFLADYGEGLKKRFWGNVLIAKPTDWFGYRKALKSAYCLIQRNRQKSRDSSRRACTGCTSCERR</sequence>
<evidence type="ECO:0000313" key="1">
    <source>
        <dbReference type="EMBL" id="MBW8189481.1"/>
    </source>
</evidence>
<gene>
    <name evidence="1" type="ORF">K0504_00410</name>
</gene>
<proteinExistence type="predicted"/>
<protein>
    <submittedName>
        <fullName evidence="1">Nitrogen fixation protein NifW</fullName>
    </submittedName>
</protein>
<dbReference type="EMBL" id="JAHZSS010000001">
    <property type="protein sequence ID" value="MBW8189481.1"/>
    <property type="molecule type" value="Genomic_DNA"/>
</dbReference>
<keyword evidence="2" id="KW-1185">Reference proteome</keyword>
<evidence type="ECO:0000313" key="2">
    <source>
        <dbReference type="Proteomes" id="UP001166251"/>
    </source>
</evidence>
<comment type="caution">
    <text evidence="1">The sequence shown here is derived from an EMBL/GenBank/DDBJ whole genome shotgun (WGS) entry which is preliminary data.</text>
</comment>